<dbReference type="EMBL" id="BLAF01000013">
    <property type="protein sequence ID" value="GES19875.1"/>
    <property type="molecule type" value="Genomic_DNA"/>
</dbReference>
<comment type="caution">
    <text evidence="2">The sequence shown here is derived from an EMBL/GenBank/DDBJ whole genome shotgun (WGS) entry which is preliminary data.</text>
</comment>
<dbReference type="AlphaFoldDB" id="A0A5M3XE42"/>
<evidence type="ECO:0000313" key="2">
    <source>
        <dbReference type="EMBL" id="GES19875.1"/>
    </source>
</evidence>
<protein>
    <submittedName>
        <fullName evidence="2">Uncharacterized protein</fullName>
    </submittedName>
</protein>
<feature type="region of interest" description="Disordered" evidence="1">
    <location>
        <begin position="73"/>
        <end position="95"/>
    </location>
</feature>
<gene>
    <name evidence="2" type="ORF">Aple_027710</name>
</gene>
<organism evidence="2 3">
    <name type="scientific">Acrocarpospora pleiomorpha</name>
    <dbReference type="NCBI Taxonomy" id="90975"/>
    <lineage>
        <taxon>Bacteria</taxon>
        <taxon>Bacillati</taxon>
        <taxon>Actinomycetota</taxon>
        <taxon>Actinomycetes</taxon>
        <taxon>Streptosporangiales</taxon>
        <taxon>Streptosporangiaceae</taxon>
        <taxon>Acrocarpospora</taxon>
    </lineage>
</organism>
<evidence type="ECO:0000256" key="1">
    <source>
        <dbReference type="SAM" id="MobiDB-lite"/>
    </source>
</evidence>
<proteinExistence type="predicted"/>
<keyword evidence="3" id="KW-1185">Reference proteome</keyword>
<evidence type="ECO:0000313" key="3">
    <source>
        <dbReference type="Proteomes" id="UP000377595"/>
    </source>
</evidence>
<sequence length="95" mass="10157">MRVFWVEALAAVEAKPTMPVARIAVAAATPKIFRMRMGCSCCVLEDDAPRFGVGPFLGSAACRALTGSLRDRCKIPPTSEKSLPDRGGTPYVDEA</sequence>
<accession>A0A5M3XE42</accession>
<reference evidence="2 3" key="1">
    <citation type="submission" date="2019-10" db="EMBL/GenBank/DDBJ databases">
        <title>Whole genome shotgun sequence of Acrocarpospora pleiomorpha NBRC 16267.</title>
        <authorList>
            <person name="Ichikawa N."/>
            <person name="Kimura A."/>
            <person name="Kitahashi Y."/>
            <person name="Komaki H."/>
            <person name="Oguchi A."/>
        </authorList>
    </citation>
    <scope>NUCLEOTIDE SEQUENCE [LARGE SCALE GENOMIC DNA]</scope>
    <source>
        <strain evidence="2 3">NBRC 16267</strain>
    </source>
</reference>
<name>A0A5M3XE42_9ACTN</name>
<dbReference type="Proteomes" id="UP000377595">
    <property type="component" value="Unassembled WGS sequence"/>
</dbReference>